<name>Q7AJR0_HALH5</name>
<dbReference type="AlphaFoldDB" id="Q7AJR0"/>
<reference evidence="8 9" key="1">
    <citation type="journal article" date="2000" name="Nucleic Acids Res.">
        <title>Complete genome sequence of the alkaliphilic bacterium Bacillus halodurans and genomic sequence comparison with Bacillus subtilis.</title>
        <authorList>
            <person name="Takami H."/>
            <person name="Nakasone K."/>
            <person name="Takaki Y."/>
            <person name="Maeno G."/>
            <person name="Sasaki R."/>
            <person name="Masui N."/>
            <person name="Fuji F."/>
            <person name="Hirama C."/>
            <person name="Nakamura Y."/>
            <person name="Ogasawara N."/>
            <person name="Kuhara S."/>
            <person name="Horikoshi K."/>
        </authorList>
    </citation>
    <scope>NUCLEOTIDE SEQUENCE [LARGE SCALE GENOMIC DNA]</scope>
    <source>
        <strain evidence="9">ATCC BAA-125 / DSM 18197 / FERM 7344 / JCM 9153 / C-125</strain>
    </source>
</reference>
<dbReference type="PIR" id="H84139">
    <property type="entry name" value="H84139"/>
</dbReference>
<evidence type="ECO:0000256" key="3">
    <source>
        <dbReference type="ARBA" id="ARBA00022679"/>
    </source>
</evidence>
<keyword evidence="2" id="KW-0762">Sugar transport</keyword>
<dbReference type="GO" id="GO:0046872">
    <property type="term" value="F:metal ion binding"/>
    <property type="evidence" value="ECO:0007669"/>
    <property type="project" value="UniProtKB-KW"/>
</dbReference>
<evidence type="ECO:0000256" key="4">
    <source>
        <dbReference type="ARBA" id="ARBA00022683"/>
    </source>
</evidence>
<dbReference type="GeneID" id="87599464"/>
<dbReference type="Proteomes" id="UP000001258">
    <property type="component" value="Chromosome"/>
</dbReference>
<dbReference type="RefSeq" id="WP_010900045.1">
    <property type="nucleotide sequence ID" value="NC_002570.2"/>
</dbReference>
<sequence>MEAIDFDQLSSDQIPFMIILHSGNGRSKILQALREYREGKEAEANDLLVEAEKDLNVAHEIHFKLVQQEATGEKTELSLLLMHAEDHLMSTLTMKDLVKELLEIFKMKK</sequence>
<feature type="modified residue" description="Phosphohistidine; by HPr" evidence="7">
    <location>
        <position position="83"/>
    </location>
</feature>
<protein>
    <submittedName>
        <fullName evidence="8">PTS system, cellobiose-specific enzyme II, A component</fullName>
    </submittedName>
</protein>
<dbReference type="PANTHER" id="PTHR34382">
    <property type="entry name" value="PTS SYSTEM N,N'-DIACETYLCHITOBIOSE-SPECIFIC EIIA COMPONENT"/>
    <property type="match status" value="1"/>
</dbReference>
<dbReference type="Gene3D" id="1.20.58.80">
    <property type="entry name" value="Phosphotransferase system, lactose/cellobiose-type IIA subunit"/>
    <property type="match status" value="1"/>
</dbReference>
<keyword evidence="9" id="KW-1185">Reference proteome</keyword>
<evidence type="ECO:0000313" key="9">
    <source>
        <dbReference type="Proteomes" id="UP000001258"/>
    </source>
</evidence>
<dbReference type="EMBL" id="BA000004">
    <property type="protein sequence ID" value="BAB07639.1"/>
    <property type="molecule type" value="Genomic_DNA"/>
</dbReference>
<dbReference type="STRING" id="272558.gene:10729833"/>
<feature type="active site" description="Tele-phosphohistidine intermediate" evidence="5">
    <location>
        <position position="83"/>
    </location>
</feature>
<dbReference type="OrthoDB" id="350602at2"/>
<dbReference type="GO" id="GO:0016740">
    <property type="term" value="F:transferase activity"/>
    <property type="evidence" value="ECO:0007669"/>
    <property type="project" value="UniProtKB-KW"/>
</dbReference>
<keyword evidence="6" id="KW-0460">Magnesium</keyword>
<dbReference type="HOGENOM" id="CLU_152490_1_0_9"/>
<dbReference type="Pfam" id="PF02255">
    <property type="entry name" value="PTS_IIA"/>
    <property type="match status" value="1"/>
</dbReference>
<dbReference type="PROSITE" id="PS51095">
    <property type="entry name" value="PTS_EIIA_TYPE_3"/>
    <property type="match status" value="1"/>
</dbReference>
<dbReference type="CDD" id="cd00215">
    <property type="entry name" value="PTS_IIA_lac"/>
    <property type="match status" value="1"/>
</dbReference>
<proteinExistence type="predicted"/>
<dbReference type="eggNOG" id="COG1447">
    <property type="taxonomic scope" value="Bacteria"/>
</dbReference>
<dbReference type="InterPro" id="IPR003188">
    <property type="entry name" value="PTS_IIA_lac/cel"/>
</dbReference>
<keyword evidence="6" id="KW-0479">Metal-binding</keyword>
<evidence type="ECO:0000256" key="2">
    <source>
        <dbReference type="ARBA" id="ARBA00022597"/>
    </source>
</evidence>
<dbReference type="SUPFAM" id="SSF46973">
    <property type="entry name" value="Enzyme IIa from lactose specific PTS, IIa-lac"/>
    <property type="match status" value="1"/>
</dbReference>
<comment type="cofactor">
    <cofactor evidence="6">
        <name>Mg(2+)</name>
        <dbReference type="ChEBI" id="CHEBI:18420"/>
    </cofactor>
    <text evidence="6">Binds 1 Mg(2+) ion per trimer.</text>
</comment>
<keyword evidence="4" id="KW-0598">Phosphotransferase system</keyword>
<evidence type="ECO:0000256" key="6">
    <source>
        <dbReference type="PIRSR" id="PIRSR000699-2"/>
    </source>
</evidence>
<accession>Q7AJR0</accession>
<dbReference type="PANTHER" id="PTHR34382:SF10">
    <property type="entry name" value="PTS SYSTEM OLIGO-BETA-MANNOSIDE-SPECIFIC EIIA COMPONENT"/>
    <property type="match status" value="1"/>
</dbReference>
<evidence type="ECO:0000256" key="1">
    <source>
        <dbReference type="ARBA" id="ARBA00022448"/>
    </source>
</evidence>
<dbReference type="InterPro" id="IPR036542">
    <property type="entry name" value="PTS_IIA_lac/cel_sf"/>
</dbReference>
<evidence type="ECO:0000313" key="8">
    <source>
        <dbReference type="EMBL" id="BAB07639.1"/>
    </source>
</evidence>
<dbReference type="PIRSF" id="PIRSF000699">
    <property type="entry name" value="PTS_IILac_III"/>
    <property type="match status" value="1"/>
</dbReference>
<evidence type="ECO:0000256" key="5">
    <source>
        <dbReference type="PIRSR" id="PIRSR000699-1"/>
    </source>
</evidence>
<dbReference type="KEGG" id="bha:BH3920"/>
<feature type="binding site" evidence="6">
    <location>
        <position position="86"/>
    </location>
    <ligand>
        <name>Mg(2+)</name>
        <dbReference type="ChEBI" id="CHEBI:18420"/>
        <note>ligand shared between all trimeric partners</note>
    </ligand>
</feature>
<keyword evidence="1" id="KW-0813">Transport</keyword>
<organism evidence="8 9">
    <name type="scientific">Halalkalibacterium halodurans (strain ATCC BAA-125 / DSM 18197 / FERM 7344 / JCM 9153 / C-125)</name>
    <name type="common">Bacillus halodurans</name>
    <dbReference type="NCBI Taxonomy" id="272558"/>
    <lineage>
        <taxon>Bacteria</taxon>
        <taxon>Bacillati</taxon>
        <taxon>Bacillota</taxon>
        <taxon>Bacilli</taxon>
        <taxon>Bacillales</taxon>
        <taxon>Bacillaceae</taxon>
        <taxon>Halalkalibacterium (ex Joshi et al. 2022)</taxon>
    </lineage>
</organism>
<evidence type="ECO:0000256" key="7">
    <source>
        <dbReference type="PROSITE-ProRule" id="PRU00418"/>
    </source>
</evidence>
<keyword evidence="3" id="KW-0808">Transferase</keyword>
<gene>
    <name evidence="8" type="ordered locus">BH3920</name>
</gene>
<dbReference type="GO" id="GO:0009401">
    <property type="term" value="P:phosphoenolpyruvate-dependent sugar phosphotransferase system"/>
    <property type="evidence" value="ECO:0007669"/>
    <property type="project" value="UniProtKB-KW"/>
</dbReference>